<accession>A0A0A3XGK2</accession>
<evidence type="ECO:0000256" key="1">
    <source>
        <dbReference type="ARBA" id="ARBA00022829"/>
    </source>
</evidence>
<dbReference type="RefSeq" id="WP_041960647.1">
    <property type="nucleotide sequence ID" value="NZ_JRPN01000046.1"/>
</dbReference>
<keyword evidence="2" id="KW-0229">DNA integration</keyword>
<proteinExistence type="predicted"/>
<dbReference type="STRING" id="375.BKD09_RS40675"/>
<dbReference type="EMBL" id="JRPN01000046">
    <property type="protein sequence ID" value="KGT73425.1"/>
    <property type="molecule type" value="Genomic_DNA"/>
</dbReference>
<name>A0A0A3XGK2_BRAJP</name>
<evidence type="ECO:0000259" key="4">
    <source>
        <dbReference type="PROSITE" id="PS51898"/>
    </source>
</evidence>
<comment type="caution">
    <text evidence="5">The sequence shown here is derived from an EMBL/GenBank/DDBJ whole genome shotgun (WGS) entry which is preliminary data.</text>
</comment>
<dbReference type="InterPro" id="IPR050090">
    <property type="entry name" value="Tyrosine_recombinase_XerCD"/>
</dbReference>
<keyword evidence="1" id="KW-0159">Chromosome partition</keyword>
<dbReference type="InterPro" id="IPR011010">
    <property type="entry name" value="DNA_brk_join_enz"/>
</dbReference>
<dbReference type="GO" id="GO:0007059">
    <property type="term" value="P:chromosome segregation"/>
    <property type="evidence" value="ECO:0007669"/>
    <property type="project" value="UniProtKB-KW"/>
</dbReference>
<dbReference type="InterPro" id="IPR013762">
    <property type="entry name" value="Integrase-like_cat_sf"/>
</dbReference>
<dbReference type="PROSITE" id="PS51898">
    <property type="entry name" value="TYR_RECOMBINASE"/>
    <property type="match status" value="1"/>
</dbReference>
<dbReference type="GO" id="GO:0015074">
    <property type="term" value="P:DNA integration"/>
    <property type="evidence" value="ECO:0007669"/>
    <property type="project" value="UniProtKB-KW"/>
</dbReference>
<dbReference type="GO" id="GO:0003677">
    <property type="term" value="F:DNA binding"/>
    <property type="evidence" value="ECO:0007669"/>
    <property type="project" value="InterPro"/>
</dbReference>
<gene>
    <name evidence="5" type="ORF">MA20_44245</name>
</gene>
<evidence type="ECO:0000256" key="3">
    <source>
        <dbReference type="ARBA" id="ARBA00023172"/>
    </source>
</evidence>
<evidence type="ECO:0000313" key="5">
    <source>
        <dbReference type="EMBL" id="KGT73425.1"/>
    </source>
</evidence>
<dbReference type="PANTHER" id="PTHR30349:SF81">
    <property type="entry name" value="TYROSINE RECOMBINASE XERC"/>
    <property type="match status" value="1"/>
</dbReference>
<dbReference type="Pfam" id="PF00589">
    <property type="entry name" value="Phage_integrase"/>
    <property type="match status" value="1"/>
</dbReference>
<dbReference type="AlphaFoldDB" id="A0A0A3XGK2"/>
<dbReference type="SUPFAM" id="SSF56349">
    <property type="entry name" value="DNA breaking-rejoining enzymes"/>
    <property type="match status" value="1"/>
</dbReference>
<dbReference type="Gene3D" id="1.10.443.10">
    <property type="entry name" value="Intergrase catalytic core"/>
    <property type="match status" value="1"/>
</dbReference>
<dbReference type="GO" id="GO:0006310">
    <property type="term" value="P:DNA recombination"/>
    <property type="evidence" value="ECO:0007669"/>
    <property type="project" value="UniProtKB-KW"/>
</dbReference>
<keyword evidence="3" id="KW-0233">DNA recombination</keyword>
<evidence type="ECO:0000313" key="6">
    <source>
        <dbReference type="Proteomes" id="UP000030377"/>
    </source>
</evidence>
<reference evidence="5 6" key="1">
    <citation type="submission" date="2014-09" db="EMBL/GenBank/DDBJ databases">
        <title>Draft genome of Bradyrhizobium japonicum Is-34.</title>
        <authorList>
            <person name="Tsurumaru H."/>
            <person name="Yamakawa T."/>
            <person name="Hashimoto S."/>
            <person name="Okizaki K."/>
            <person name="Kanesaki Y."/>
            <person name="Yoshikawa H."/>
            <person name="Yajima S."/>
        </authorList>
    </citation>
    <scope>NUCLEOTIDE SEQUENCE [LARGE SCALE GENOMIC DNA]</scope>
    <source>
        <strain evidence="5 6">Is-34</strain>
    </source>
</reference>
<dbReference type="PANTHER" id="PTHR30349">
    <property type="entry name" value="PHAGE INTEGRASE-RELATED"/>
    <property type="match status" value="1"/>
</dbReference>
<evidence type="ECO:0000256" key="2">
    <source>
        <dbReference type="ARBA" id="ARBA00022908"/>
    </source>
</evidence>
<protein>
    <submittedName>
        <fullName evidence="5">Integrase</fullName>
    </submittedName>
</protein>
<feature type="domain" description="Tyr recombinase" evidence="4">
    <location>
        <begin position="97"/>
        <end position="293"/>
    </location>
</feature>
<dbReference type="InterPro" id="IPR002104">
    <property type="entry name" value="Integrase_catalytic"/>
</dbReference>
<dbReference type="Proteomes" id="UP000030377">
    <property type="component" value="Unassembled WGS sequence"/>
</dbReference>
<sequence>MLSQYLAKYVDQQQSLGFKFRVQQIRLRGYVGSAEECGDRHIRSARVLAWAARAPSPEQRRNRLLTVRRFALAMHAEDPRHQVPAADALGHAVVKRRPPYIYSAEEIARLLRAAAALRPAGSIRPTMYATLFGLLTATGMRIAEALALQIDDVTADGLVVQQTKFQKSRLLPLHATARLALDRYLVARRSLTTTDRALFVSVAGQSLPYNTVRRIFLQLLDGTNLRGAHSGRDPRIHDLRHTFAVRSLEQCRHDRAAVVRHIVALSTYLGHAHVTDTYWYLQATPVLMGQIAEAGEALLIGGAA</sequence>
<organism evidence="5 6">
    <name type="scientific">Bradyrhizobium japonicum</name>
    <dbReference type="NCBI Taxonomy" id="375"/>
    <lineage>
        <taxon>Bacteria</taxon>
        <taxon>Pseudomonadati</taxon>
        <taxon>Pseudomonadota</taxon>
        <taxon>Alphaproteobacteria</taxon>
        <taxon>Hyphomicrobiales</taxon>
        <taxon>Nitrobacteraceae</taxon>
        <taxon>Bradyrhizobium</taxon>
    </lineage>
</organism>